<dbReference type="Proteomes" id="UP000449678">
    <property type="component" value="Unassembled WGS sequence"/>
</dbReference>
<proteinExistence type="predicted"/>
<evidence type="ECO:0000313" key="2">
    <source>
        <dbReference type="Proteomes" id="UP000449678"/>
    </source>
</evidence>
<dbReference type="Pfam" id="PF07209">
    <property type="entry name" value="DUF1415"/>
    <property type="match status" value="1"/>
</dbReference>
<comment type="caution">
    <text evidence="1">The sequence shown here is derived from an EMBL/GenBank/DDBJ whole genome shotgun (WGS) entry which is preliminary data.</text>
</comment>
<dbReference type="RefSeq" id="WP_160988777.1">
    <property type="nucleotide sequence ID" value="NZ_WWCO01000002.1"/>
</dbReference>
<name>A0ABW9V0W0_9BURK</name>
<evidence type="ECO:0000313" key="1">
    <source>
        <dbReference type="EMBL" id="MYM33381.1"/>
    </source>
</evidence>
<dbReference type="InterPro" id="IPR009858">
    <property type="entry name" value="DUF1415"/>
</dbReference>
<sequence length="190" mass="21373">MSSPAIDRDVVVADTVHWLEKAVIGLNLCPFAKAVHVKQQVRYVVSEAETPEELLEKLMEELQHLADADPEQLDTTLLIHPNVLTDFFDYNEFLDVADAALEDLGLDGFLQVASFHPQYQFAGTEQDDISNFTNRSPYPTLHLLREDSIERAVEAFPDASDIFDKNIETLEKLGHAGWATLMAKPPLERP</sequence>
<gene>
    <name evidence="1" type="ORF">GTP38_03370</name>
</gene>
<keyword evidence="2" id="KW-1185">Reference proteome</keyword>
<protein>
    <submittedName>
        <fullName evidence="1">DUF1415 family protein</fullName>
    </submittedName>
</protein>
<reference evidence="1 2" key="1">
    <citation type="submission" date="2019-12" db="EMBL/GenBank/DDBJ databases">
        <title>Novel species isolated from a subtropical stream in China.</title>
        <authorList>
            <person name="Lu H."/>
        </authorList>
    </citation>
    <scope>NUCLEOTIDE SEQUENCE [LARGE SCALE GENOMIC DNA]</scope>
    <source>
        <strain evidence="1 2">FT94W</strain>
    </source>
</reference>
<accession>A0ABW9V0W0</accession>
<organism evidence="1 2">
    <name type="scientific">Duganella lactea</name>
    <dbReference type="NCBI Taxonomy" id="2692173"/>
    <lineage>
        <taxon>Bacteria</taxon>
        <taxon>Pseudomonadati</taxon>
        <taxon>Pseudomonadota</taxon>
        <taxon>Betaproteobacteria</taxon>
        <taxon>Burkholderiales</taxon>
        <taxon>Oxalobacteraceae</taxon>
        <taxon>Telluria group</taxon>
        <taxon>Duganella</taxon>
    </lineage>
</organism>
<dbReference type="EMBL" id="WWCO01000002">
    <property type="protein sequence ID" value="MYM33381.1"/>
    <property type="molecule type" value="Genomic_DNA"/>
</dbReference>